<dbReference type="Proteomes" id="UP000325440">
    <property type="component" value="Unassembled WGS sequence"/>
</dbReference>
<dbReference type="InterPro" id="IPR047155">
    <property type="entry name" value="COMMD4/6/7/8"/>
</dbReference>
<name>A0A5E4ND38_9HEMI</name>
<dbReference type="OrthoDB" id="284322at2759"/>
<evidence type="ECO:0000313" key="2">
    <source>
        <dbReference type="Proteomes" id="UP000325440"/>
    </source>
</evidence>
<organism evidence="1 2">
    <name type="scientific">Cinara cedri</name>
    <dbReference type="NCBI Taxonomy" id="506608"/>
    <lineage>
        <taxon>Eukaryota</taxon>
        <taxon>Metazoa</taxon>
        <taxon>Ecdysozoa</taxon>
        <taxon>Arthropoda</taxon>
        <taxon>Hexapoda</taxon>
        <taxon>Insecta</taxon>
        <taxon>Pterygota</taxon>
        <taxon>Neoptera</taxon>
        <taxon>Paraneoptera</taxon>
        <taxon>Hemiptera</taxon>
        <taxon>Sternorrhyncha</taxon>
        <taxon>Aphidomorpha</taxon>
        <taxon>Aphidoidea</taxon>
        <taxon>Aphididae</taxon>
        <taxon>Lachninae</taxon>
        <taxon>Cinara</taxon>
    </lineage>
</organism>
<proteinExistence type="predicted"/>
<dbReference type="AlphaFoldDB" id="A0A5E4ND38"/>
<dbReference type="EMBL" id="CABPRJ010001903">
    <property type="protein sequence ID" value="VVC40383.1"/>
    <property type="molecule type" value="Genomic_DNA"/>
</dbReference>
<sequence length="196" mass="22149">MKFKFCGGGDCPEWLLAEINSLSRMTSIKMHLLATECSICLIDQDATNLDKVKALMADVKLDVTNYKACAAAITFILKKAACHNVPRDHLNNELQQIGLPREHASVLCQVYSKNIDLISTELRNESLRIGQLNDVDISKDGDGEYLIKFKMVNTPKRFGKEKEDSFLLTKEQIQILIAEFSDAHKRMIELAQECKE</sequence>
<keyword evidence="2" id="KW-1185">Reference proteome</keyword>
<dbReference type="Pfam" id="PF21672">
    <property type="entry name" value="COMM_HN"/>
    <property type="match status" value="1"/>
</dbReference>
<evidence type="ECO:0000313" key="1">
    <source>
        <dbReference type="EMBL" id="VVC40383.1"/>
    </source>
</evidence>
<evidence type="ECO:0008006" key="3">
    <source>
        <dbReference type="Google" id="ProtNLM"/>
    </source>
</evidence>
<accession>A0A5E4ND38</accession>
<dbReference type="PANTHER" id="PTHR16231:SF4">
    <property type="entry name" value="COMM DOMAIN-CONTAINING PROTEIN 4"/>
    <property type="match status" value="1"/>
</dbReference>
<dbReference type="PANTHER" id="PTHR16231">
    <property type="entry name" value="COMM DOMAIN-CONTAINING PROTEIN 4-8 FAMILY MEMBER"/>
    <property type="match status" value="1"/>
</dbReference>
<reference evidence="1 2" key="1">
    <citation type="submission" date="2019-08" db="EMBL/GenBank/DDBJ databases">
        <authorList>
            <person name="Alioto T."/>
            <person name="Alioto T."/>
            <person name="Gomez Garrido J."/>
        </authorList>
    </citation>
    <scope>NUCLEOTIDE SEQUENCE [LARGE SCALE GENOMIC DNA]</scope>
</reference>
<gene>
    <name evidence="1" type="ORF">CINCED_3A008209</name>
</gene>
<protein>
    <recommendedName>
        <fullName evidence="3">COMM domain-containing protein 4</fullName>
    </recommendedName>
</protein>